<evidence type="ECO:0000313" key="1">
    <source>
        <dbReference type="EMBL" id="KAF0325005.1"/>
    </source>
</evidence>
<dbReference type="EMBL" id="WOWK01000039">
    <property type="protein sequence ID" value="KAF0325005.1"/>
    <property type="molecule type" value="Genomic_DNA"/>
</dbReference>
<dbReference type="Proteomes" id="UP000434172">
    <property type="component" value="Unassembled WGS sequence"/>
</dbReference>
<gene>
    <name evidence="1" type="ORF">GQ607_007626</name>
</gene>
<name>A0A8H3WES3_9PEZI</name>
<reference evidence="1 2" key="1">
    <citation type="submission" date="2019-12" db="EMBL/GenBank/DDBJ databases">
        <title>A genome sequence resource for the geographically widespread anthracnose pathogen Colletotrichum asianum.</title>
        <authorList>
            <person name="Meng Y."/>
        </authorList>
    </citation>
    <scope>NUCLEOTIDE SEQUENCE [LARGE SCALE GENOMIC DNA]</scope>
    <source>
        <strain evidence="1 2">ICMP 18580</strain>
    </source>
</reference>
<protein>
    <submittedName>
        <fullName evidence="1">Uncharacterized protein</fullName>
    </submittedName>
</protein>
<proteinExistence type="predicted"/>
<dbReference type="AlphaFoldDB" id="A0A8H3WES3"/>
<keyword evidence="2" id="KW-1185">Reference proteome</keyword>
<accession>A0A8H3WES3</accession>
<organism evidence="1 2">
    <name type="scientific">Colletotrichum asianum</name>
    <dbReference type="NCBI Taxonomy" id="702518"/>
    <lineage>
        <taxon>Eukaryota</taxon>
        <taxon>Fungi</taxon>
        <taxon>Dikarya</taxon>
        <taxon>Ascomycota</taxon>
        <taxon>Pezizomycotina</taxon>
        <taxon>Sordariomycetes</taxon>
        <taxon>Hypocreomycetidae</taxon>
        <taxon>Glomerellales</taxon>
        <taxon>Glomerellaceae</taxon>
        <taxon>Colletotrichum</taxon>
        <taxon>Colletotrichum gloeosporioides species complex</taxon>
    </lineage>
</organism>
<evidence type="ECO:0000313" key="2">
    <source>
        <dbReference type="Proteomes" id="UP000434172"/>
    </source>
</evidence>
<feature type="non-terminal residue" evidence="1">
    <location>
        <position position="87"/>
    </location>
</feature>
<comment type="caution">
    <text evidence="1">The sequence shown here is derived from an EMBL/GenBank/DDBJ whole genome shotgun (WGS) entry which is preliminary data.</text>
</comment>
<sequence length="87" mass="9651">MRTSRPASLRPLQRAAMPRSVLSGIFWLFVVCGRDSPDWAPLEPNAQPSHGARGESIGPCVRVPRGCDRKATRTDIGLPYVVVWQHD</sequence>